<organism evidence="14 15">
    <name type="scientific">Janthinobacterium svalbardensis</name>
    <dbReference type="NCBI Taxonomy" id="368607"/>
    <lineage>
        <taxon>Bacteria</taxon>
        <taxon>Pseudomonadati</taxon>
        <taxon>Pseudomonadota</taxon>
        <taxon>Betaproteobacteria</taxon>
        <taxon>Burkholderiales</taxon>
        <taxon>Oxalobacteraceae</taxon>
        <taxon>Janthinobacterium</taxon>
    </lineage>
</organism>
<dbReference type="InterPro" id="IPR039426">
    <property type="entry name" value="TonB-dep_rcpt-like"/>
</dbReference>
<gene>
    <name evidence="14" type="ORF">CNX70_10270</name>
</gene>
<dbReference type="PROSITE" id="PS52016">
    <property type="entry name" value="TONB_DEPENDENT_REC_3"/>
    <property type="match status" value="1"/>
</dbReference>
<keyword evidence="6 11" id="KW-0798">TonB box</keyword>
<evidence type="ECO:0000256" key="5">
    <source>
        <dbReference type="ARBA" id="ARBA00022692"/>
    </source>
</evidence>
<dbReference type="AlphaFoldDB" id="A0A290WUD0"/>
<proteinExistence type="inferred from homology"/>
<keyword evidence="8 14" id="KW-0675">Receptor</keyword>
<keyword evidence="9 10" id="KW-0998">Cell outer membrane</keyword>
<comment type="subcellular location">
    <subcellularLocation>
        <location evidence="1 10">Cell outer membrane</location>
        <topology evidence="1 10">Multi-pass membrane protein</topology>
    </subcellularLocation>
</comment>
<dbReference type="Proteomes" id="UP000218437">
    <property type="component" value="Chromosome"/>
</dbReference>
<evidence type="ECO:0000256" key="9">
    <source>
        <dbReference type="ARBA" id="ARBA00023237"/>
    </source>
</evidence>
<dbReference type="PANTHER" id="PTHR40980:SF4">
    <property type="entry name" value="TONB-DEPENDENT RECEPTOR-LIKE BETA-BARREL DOMAIN-CONTAINING PROTEIN"/>
    <property type="match status" value="1"/>
</dbReference>
<evidence type="ECO:0000259" key="12">
    <source>
        <dbReference type="Pfam" id="PF00593"/>
    </source>
</evidence>
<keyword evidence="4 10" id="KW-1134">Transmembrane beta strand</keyword>
<evidence type="ECO:0000256" key="6">
    <source>
        <dbReference type="ARBA" id="ARBA00023077"/>
    </source>
</evidence>
<sequence length="746" mass="81237">MPPPPHAPCARARSNSAISVSWPQAGTTTDLSGFPMRLSILLCSLVLPLTAHVHAEDVLPSVTVNAGKVDQRRNDTVAAIVVGHEELIRQGDRTLSDALKRLPGITIGGTASGTTGGQIQLRGLGQGYTLVMLDGVPVPPGFSLDSLDPELVERVEIMRAATAQFSAQAIAGSINIVLKKSGKRRERTFKLGASGSHGMPAGSATVQWADKDGRLSYALAGTLAHTGRRGLFDEWNRAYDADGRPTVVRHMPLTERVTSDTLELAPRLQWALAGEDSLAWQSLVTWRRLASRRQVVETSYLGGHTDYPDNDATFRQDSGTVRSDLHWLRKLGQGASLDMKLGLDVSHRGSDYLFQGVSAAPGPANVRRVDAGVDEVGVQTSGTYRRTLGEGHALAAGWDAGHRRRAEFRRERQLSPGGPPVLPDEDYATTVRRLALFAQDEWEVSARWSLYLGLRWESLRTASAIGGAGPVDVRAQVWSPVLQSLWKLAGKDQLRLAVTRTYKAPQIFQLIPRPYLNDNGNSPANPDNQGNPALRPELAWGLDAAYEYYPAEGAMLGASASLRRIGDVMLDRLYQDKGRWVATPVNQGRAQVRGIELEAKLPLTALWAGAPALDLRANVARNWSTLDAVAGPDNRLDGQLPWSANLGADYRLASKPLTLGGNLHYQGGGPSRESNQLLAWQGARRELDLYALWKFSDQLRLRLSGANLLRQLERTRSLYADGAGSLLRTVDVSSYRTLRVMLEGSL</sequence>
<dbReference type="InterPro" id="IPR037066">
    <property type="entry name" value="Plug_dom_sf"/>
</dbReference>
<dbReference type="PANTHER" id="PTHR40980">
    <property type="entry name" value="PLUG DOMAIN-CONTAINING PROTEIN"/>
    <property type="match status" value="1"/>
</dbReference>
<evidence type="ECO:0000256" key="8">
    <source>
        <dbReference type="ARBA" id="ARBA00023170"/>
    </source>
</evidence>
<reference evidence="14 15" key="1">
    <citation type="submission" date="2017-09" db="EMBL/GenBank/DDBJ databases">
        <title>Complete genome sequence of Janthinobacterium svalbardensis PAMC 27463.</title>
        <authorList>
            <person name="Cho Y.-J."/>
            <person name="Cho A."/>
            <person name="Kim O.-S."/>
            <person name="Lee J.-I."/>
        </authorList>
    </citation>
    <scope>NUCLEOTIDE SEQUENCE [LARGE SCALE GENOMIC DNA]</scope>
    <source>
        <strain evidence="14 15">PAMC 27463</strain>
    </source>
</reference>
<dbReference type="Gene3D" id="2.170.130.10">
    <property type="entry name" value="TonB-dependent receptor, plug domain"/>
    <property type="match status" value="1"/>
</dbReference>
<evidence type="ECO:0000256" key="7">
    <source>
        <dbReference type="ARBA" id="ARBA00023136"/>
    </source>
</evidence>
<keyword evidence="3 10" id="KW-0813">Transport</keyword>
<keyword evidence="7 10" id="KW-0472">Membrane</keyword>
<keyword evidence="15" id="KW-1185">Reference proteome</keyword>
<evidence type="ECO:0000256" key="4">
    <source>
        <dbReference type="ARBA" id="ARBA00022452"/>
    </source>
</evidence>
<dbReference type="InterPro" id="IPR036942">
    <property type="entry name" value="Beta-barrel_TonB_sf"/>
</dbReference>
<dbReference type="InterPro" id="IPR000531">
    <property type="entry name" value="Beta-barrel_TonB"/>
</dbReference>
<dbReference type="InterPro" id="IPR012910">
    <property type="entry name" value="Plug_dom"/>
</dbReference>
<dbReference type="Pfam" id="PF07715">
    <property type="entry name" value="Plug"/>
    <property type="match status" value="1"/>
</dbReference>
<name>A0A290WUD0_9BURK</name>
<dbReference type="EMBL" id="CP023422">
    <property type="protein sequence ID" value="ATD60519.1"/>
    <property type="molecule type" value="Genomic_DNA"/>
</dbReference>
<evidence type="ECO:0000256" key="10">
    <source>
        <dbReference type="PROSITE-ProRule" id="PRU01360"/>
    </source>
</evidence>
<dbReference type="GO" id="GO:0009279">
    <property type="term" value="C:cell outer membrane"/>
    <property type="evidence" value="ECO:0007669"/>
    <property type="project" value="UniProtKB-SubCell"/>
</dbReference>
<protein>
    <submittedName>
        <fullName evidence="14">TonB-dependent receptor</fullName>
    </submittedName>
</protein>
<comment type="similarity">
    <text evidence="2 10 11">Belongs to the TonB-dependent receptor family.</text>
</comment>
<evidence type="ECO:0000256" key="11">
    <source>
        <dbReference type="RuleBase" id="RU003357"/>
    </source>
</evidence>
<accession>A0A290WUD0</accession>
<dbReference type="CDD" id="cd01347">
    <property type="entry name" value="ligand_gated_channel"/>
    <property type="match status" value="1"/>
</dbReference>
<keyword evidence="5 10" id="KW-0812">Transmembrane</keyword>
<dbReference type="Pfam" id="PF00593">
    <property type="entry name" value="TonB_dep_Rec_b-barrel"/>
    <property type="match status" value="1"/>
</dbReference>
<evidence type="ECO:0000259" key="13">
    <source>
        <dbReference type="Pfam" id="PF07715"/>
    </source>
</evidence>
<evidence type="ECO:0000256" key="2">
    <source>
        <dbReference type="ARBA" id="ARBA00009810"/>
    </source>
</evidence>
<dbReference type="KEGG" id="jsv:CNX70_10270"/>
<dbReference type="SUPFAM" id="SSF56935">
    <property type="entry name" value="Porins"/>
    <property type="match status" value="1"/>
</dbReference>
<feature type="domain" description="TonB-dependent receptor plug" evidence="13">
    <location>
        <begin position="76"/>
        <end position="172"/>
    </location>
</feature>
<evidence type="ECO:0000256" key="1">
    <source>
        <dbReference type="ARBA" id="ARBA00004571"/>
    </source>
</evidence>
<evidence type="ECO:0000313" key="15">
    <source>
        <dbReference type="Proteomes" id="UP000218437"/>
    </source>
</evidence>
<dbReference type="Gene3D" id="2.40.170.20">
    <property type="entry name" value="TonB-dependent receptor, beta-barrel domain"/>
    <property type="match status" value="1"/>
</dbReference>
<feature type="domain" description="TonB-dependent receptor-like beta-barrel" evidence="12">
    <location>
        <begin position="297"/>
        <end position="708"/>
    </location>
</feature>
<evidence type="ECO:0000256" key="3">
    <source>
        <dbReference type="ARBA" id="ARBA00022448"/>
    </source>
</evidence>
<evidence type="ECO:0000313" key="14">
    <source>
        <dbReference type="EMBL" id="ATD60519.1"/>
    </source>
</evidence>